<dbReference type="Pfam" id="PF17932">
    <property type="entry name" value="TetR_C_24"/>
    <property type="match status" value="1"/>
</dbReference>
<dbReference type="RefSeq" id="WP_386284702.1">
    <property type="nucleotide sequence ID" value="NZ_JBHSWA010000003.1"/>
</dbReference>
<protein>
    <recommendedName>
        <fullName evidence="1">HTH-type transcriptional repressor KstR2 C-terminal domain-containing protein</fullName>
    </recommendedName>
</protein>
<comment type="caution">
    <text evidence="2">The sequence shown here is derived from an EMBL/GenBank/DDBJ whole genome shotgun (WGS) entry which is preliminary data.</text>
</comment>
<feature type="domain" description="HTH-type transcriptional repressor KstR2 C-terminal" evidence="1">
    <location>
        <begin position="2"/>
        <end position="28"/>
    </location>
</feature>
<dbReference type="InterPro" id="IPR041490">
    <property type="entry name" value="KstR2_TetR_C"/>
</dbReference>
<organism evidence="2 3">
    <name type="scientific">Sulfitobacter profundi</name>
    <dbReference type="NCBI Taxonomy" id="2679961"/>
    <lineage>
        <taxon>Bacteria</taxon>
        <taxon>Pseudomonadati</taxon>
        <taxon>Pseudomonadota</taxon>
        <taxon>Alphaproteobacteria</taxon>
        <taxon>Rhodobacterales</taxon>
        <taxon>Roseobacteraceae</taxon>
        <taxon>Sulfitobacter</taxon>
    </lineage>
</organism>
<dbReference type="Gene3D" id="1.10.357.10">
    <property type="entry name" value="Tetracycline Repressor, domain 2"/>
    <property type="match status" value="1"/>
</dbReference>
<gene>
    <name evidence="2" type="ORF">ACFQAU_19885</name>
</gene>
<keyword evidence="3" id="KW-1185">Reference proteome</keyword>
<evidence type="ECO:0000313" key="3">
    <source>
        <dbReference type="Proteomes" id="UP001596403"/>
    </source>
</evidence>
<sequence length="33" mass="3649">MPIWYNPKGPLNPESIADEMLELIIHGVGAKNT</sequence>
<reference evidence="3" key="1">
    <citation type="journal article" date="2019" name="Int. J. Syst. Evol. Microbiol.">
        <title>The Global Catalogue of Microorganisms (GCM) 10K type strain sequencing project: providing services to taxonomists for standard genome sequencing and annotation.</title>
        <authorList>
            <consortium name="The Broad Institute Genomics Platform"/>
            <consortium name="The Broad Institute Genome Sequencing Center for Infectious Disease"/>
            <person name="Wu L."/>
            <person name="Ma J."/>
        </authorList>
    </citation>
    <scope>NUCLEOTIDE SEQUENCE [LARGE SCALE GENOMIC DNA]</scope>
    <source>
        <strain evidence="3">NBRC 111368</strain>
    </source>
</reference>
<name>A0ABW1Z5L4_9RHOB</name>
<dbReference type="Proteomes" id="UP001596403">
    <property type="component" value="Unassembled WGS sequence"/>
</dbReference>
<accession>A0ABW1Z5L4</accession>
<dbReference type="EMBL" id="JBHSWA010000003">
    <property type="protein sequence ID" value="MFC6643640.1"/>
    <property type="molecule type" value="Genomic_DNA"/>
</dbReference>
<evidence type="ECO:0000313" key="2">
    <source>
        <dbReference type="EMBL" id="MFC6643640.1"/>
    </source>
</evidence>
<proteinExistence type="predicted"/>
<evidence type="ECO:0000259" key="1">
    <source>
        <dbReference type="Pfam" id="PF17932"/>
    </source>
</evidence>